<evidence type="ECO:0008006" key="5">
    <source>
        <dbReference type="Google" id="ProtNLM"/>
    </source>
</evidence>
<keyword evidence="2" id="KW-0812">Transmembrane</keyword>
<protein>
    <recommendedName>
        <fullName evidence="5">ABC-2 family transporter protein</fullName>
    </recommendedName>
</protein>
<feature type="transmembrane region" description="Helical" evidence="2">
    <location>
        <begin position="194"/>
        <end position="216"/>
    </location>
</feature>
<dbReference type="RefSeq" id="WP_103886543.1">
    <property type="nucleotide sequence ID" value="NZ_FNVU01000006.1"/>
</dbReference>
<feature type="region of interest" description="Disordered" evidence="1">
    <location>
        <begin position="352"/>
        <end position="384"/>
    </location>
</feature>
<organism evidence="3 4">
    <name type="scientific">Actinacidiphila yanglinensis</name>
    <dbReference type="NCBI Taxonomy" id="310779"/>
    <lineage>
        <taxon>Bacteria</taxon>
        <taxon>Bacillati</taxon>
        <taxon>Actinomycetota</taxon>
        <taxon>Actinomycetes</taxon>
        <taxon>Kitasatosporales</taxon>
        <taxon>Streptomycetaceae</taxon>
        <taxon>Actinacidiphila</taxon>
    </lineage>
</organism>
<evidence type="ECO:0000313" key="4">
    <source>
        <dbReference type="Proteomes" id="UP000236754"/>
    </source>
</evidence>
<dbReference type="EMBL" id="FNVU01000006">
    <property type="protein sequence ID" value="SEG56428.1"/>
    <property type="molecule type" value="Genomic_DNA"/>
</dbReference>
<feature type="transmembrane region" description="Helical" evidence="2">
    <location>
        <begin position="167"/>
        <end position="185"/>
    </location>
</feature>
<name>A0A1H6B6J4_9ACTN</name>
<feature type="transmembrane region" description="Helical" evidence="2">
    <location>
        <begin position="30"/>
        <end position="52"/>
    </location>
</feature>
<keyword evidence="4" id="KW-1185">Reference proteome</keyword>
<keyword evidence="2" id="KW-1133">Transmembrane helix</keyword>
<accession>A0A1H6B6J4</accession>
<feature type="transmembrane region" description="Helical" evidence="2">
    <location>
        <begin position="315"/>
        <end position="336"/>
    </location>
</feature>
<evidence type="ECO:0000256" key="1">
    <source>
        <dbReference type="SAM" id="MobiDB-lite"/>
    </source>
</evidence>
<keyword evidence="2" id="KW-0472">Membrane</keyword>
<dbReference type="OrthoDB" id="5176800at2"/>
<gene>
    <name evidence="3" type="ORF">SAMN05216223_106276</name>
</gene>
<reference evidence="3 4" key="1">
    <citation type="submission" date="2016-10" db="EMBL/GenBank/DDBJ databases">
        <authorList>
            <person name="de Groot N.N."/>
        </authorList>
    </citation>
    <scope>NUCLEOTIDE SEQUENCE [LARGE SCALE GENOMIC DNA]</scope>
    <source>
        <strain evidence="3 4">CGMCC 4.2023</strain>
    </source>
</reference>
<sequence length="384" mass="38956">MPATPTTPPPVDTRRPHPFAASRPVGRVAVLRPVVVGLAVAAAFVTVFLAALHHPQPHGLPIAVTGPRPAVTAVEQGLDRQQPGGFRFTHYADPAAAVTAVQHRDIYGALDLSHPGAAHITLAGANGPGVTQTLTTAFTGSAHHVGAAATVTDTTPLPSGDSRGLAVFYYVFGVALSAFLFAMAFHQGAAGASLLVRVTVPLAFAVVTGALLTAVADAGFDAVAGHPWQVAAISAAISYAVATATMALTRVLHGLGIGVAGLIFIVIGNATSGGALNWHYLPGGWRWISQLLPGGAGVGALVDVEYFGARHLGPLLLALGVWIAAALLLLIALPALRLDVVHRRHAAERRAAERRAAEHAAAERGAVPGPVLGAGSVPAAGGTS</sequence>
<evidence type="ECO:0000313" key="3">
    <source>
        <dbReference type="EMBL" id="SEG56428.1"/>
    </source>
</evidence>
<evidence type="ECO:0000256" key="2">
    <source>
        <dbReference type="SAM" id="Phobius"/>
    </source>
</evidence>
<dbReference type="AlphaFoldDB" id="A0A1H6B6J4"/>
<feature type="transmembrane region" description="Helical" evidence="2">
    <location>
        <begin position="228"/>
        <end position="248"/>
    </location>
</feature>
<proteinExistence type="predicted"/>
<feature type="transmembrane region" description="Helical" evidence="2">
    <location>
        <begin position="255"/>
        <end position="276"/>
    </location>
</feature>
<dbReference type="Proteomes" id="UP000236754">
    <property type="component" value="Unassembled WGS sequence"/>
</dbReference>
<feature type="compositionally biased region" description="Basic and acidic residues" evidence="1">
    <location>
        <begin position="352"/>
        <end position="362"/>
    </location>
</feature>